<keyword evidence="5 10" id="KW-0547">Nucleotide-binding</keyword>
<dbReference type="FunFam" id="3.30.70.100:FF:000001">
    <property type="entry name" value="ATPase copper transporting beta"/>
    <property type="match status" value="1"/>
</dbReference>
<dbReference type="InterPro" id="IPR001757">
    <property type="entry name" value="P_typ_ATPase"/>
</dbReference>
<dbReference type="InterPro" id="IPR036412">
    <property type="entry name" value="HAD-like_sf"/>
</dbReference>
<dbReference type="GO" id="GO:0043682">
    <property type="term" value="F:P-type divalent copper transporter activity"/>
    <property type="evidence" value="ECO:0007669"/>
    <property type="project" value="TreeGrafter"/>
</dbReference>
<dbReference type="OrthoDB" id="432719at2759"/>
<protein>
    <submittedName>
        <fullName evidence="13">Heavy metal translocatin</fullName>
    </submittedName>
</protein>
<dbReference type="GO" id="GO:0016020">
    <property type="term" value="C:membrane"/>
    <property type="evidence" value="ECO:0007669"/>
    <property type="project" value="UniProtKB-SubCell"/>
</dbReference>
<dbReference type="InterPro" id="IPR023214">
    <property type="entry name" value="HAD_sf"/>
</dbReference>
<dbReference type="CDD" id="cd02094">
    <property type="entry name" value="P-type_ATPase_Cu-like"/>
    <property type="match status" value="1"/>
</dbReference>
<dbReference type="SUPFAM" id="SSF81665">
    <property type="entry name" value="Calcium ATPase, transmembrane domain M"/>
    <property type="match status" value="1"/>
</dbReference>
<feature type="transmembrane region" description="Helical" evidence="10">
    <location>
        <begin position="1033"/>
        <end position="1053"/>
    </location>
</feature>
<dbReference type="EMBL" id="ML996085">
    <property type="protein sequence ID" value="KAF2153147.1"/>
    <property type="molecule type" value="Genomic_DNA"/>
</dbReference>
<evidence type="ECO:0000256" key="6">
    <source>
        <dbReference type="ARBA" id="ARBA00022840"/>
    </source>
</evidence>
<evidence type="ECO:0000256" key="3">
    <source>
        <dbReference type="ARBA" id="ARBA00022692"/>
    </source>
</evidence>
<dbReference type="InterPro" id="IPR023299">
    <property type="entry name" value="ATPase_P-typ_cyto_dom_N"/>
</dbReference>
<evidence type="ECO:0000259" key="12">
    <source>
        <dbReference type="PROSITE" id="PS50846"/>
    </source>
</evidence>
<feature type="transmembrane region" description="Helical" evidence="10">
    <location>
        <begin position="464"/>
        <end position="483"/>
    </location>
</feature>
<dbReference type="InterPro" id="IPR059000">
    <property type="entry name" value="ATPase_P-type_domA"/>
</dbReference>
<feature type="transmembrane region" description="Helical" evidence="10">
    <location>
        <begin position="381"/>
        <end position="398"/>
    </location>
</feature>
<dbReference type="PROSITE" id="PS50846">
    <property type="entry name" value="HMA_2"/>
    <property type="match status" value="1"/>
</dbReference>
<sequence length="1064" mass="114025">MHSHNTIFLVSNLHCPSCVGNIEAALAPNASMLSHSIVNHTVTIRHEAPSTEVAELLEGLGYEVDSAIPEASEGQGRYVQPIRNGPKHLDPRARLDKADKHRQNCKQCQEEDEKLKENSAKDAEKPDFVVTDSSGSHGLYEISLSVEGMTCSSCVGAISKALEKTPWVASADVNLLSASATVRVHGDNHSDELVEVIEDLGYDASIQETRLLDSKKDSQVDHSSNTSNAGDAVSEAPMRTVDLLVNGMYCHHCPSKIVSKVTGVDKQNMKIIQQPTLQNPVLRLTYRPDGPVFTVRTIISAISEADSAFAPTITHPPTLDERARRMHAREQRRLLLRIILSGVIAIPTLIIGIVYMTLVSHQNSQRQYLMSTLHGVSRSEWALFVLATPVYFFCADIFHRRAVKEIRTLWHRRSKIPILRRFYRFGSMSMLLSFGTTIAYIASIAELAIAASQNMANSEGMNSYTYFDSVVFLTFFLLIGRYIESYSKKKSGDAVAALGRLRPTEAQLISADGTESKVGVDLLDIGDTVIVPRGASPPCDGIILSGNGIFDESSLTGESKPVAKKIGDEVFSGTINNGDALEVKITGAADSSMLDQIISAVRDGQTKRAPVERVVDSLTSYFVPVVTLVAILTWIIWLSLGQSGTLPSSWMDISVGGWPYWSLQFAIAVFVIACPCGIGLAAPTALMVGGGLAAKHGILVKGGGEAFQEASQLDCIVFDKTGTLTVGGEPKVTDCTYFTVDVSEDHVLSSVVALESGSSHPIAKALIAHGKDRKNTPGTVQDSEEIPGKGMKGSIAIGNSRLEVLIGKQALMTDFDVALTSEHTDLAEEWSRQAKSIVYVANRSDSSAPFVLTALFSISDPIRPEAASVIASLQSLGITTYLLTGDNALTAAAVGAQLSIDPSNIIADVLPSEKAAKVRSLQSSLTSTKSKPRATIAMVGDGINDSPALATADVGIAIGSGSDVAISAAHFVLIRSDLNALLTLIRLSRKVFQRVRFNFFWALIYNLIALPVAAGCLYPVTTRSGDHVRLDPVWAALAMAASSVSVVGSSLALRSGLPGLGFKG</sequence>
<dbReference type="PROSITE" id="PS00154">
    <property type="entry name" value="ATPASE_E1_E2"/>
    <property type="match status" value="1"/>
</dbReference>
<feature type="transmembrane region" description="Helical" evidence="10">
    <location>
        <begin position="618"/>
        <end position="640"/>
    </location>
</feature>
<dbReference type="GO" id="GO:0055070">
    <property type="term" value="P:copper ion homeostasis"/>
    <property type="evidence" value="ECO:0007669"/>
    <property type="project" value="TreeGrafter"/>
</dbReference>
<feature type="domain" description="HMA" evidence="12">
    <location>
        <begin position="140"/>
        <end position="205"/>
    </location>
</feature>
<dbReference type="InterPro" id="IPR017969">
    <property type="entry name" value="Heavy-metal-associated_CS"/>
</dbReference>
<organism evidence="13 14">
    <name type="scientific">Myriangium duriaei CBS 260.36</name>
    <dbReference type="NCBI Taxonomy" id="1168546"/>
    <lineage>
        <taxon>Eukaryota</taxon>
        <taxon>Fungi</taxon>
        <taxon>Dikarya</taxon>
        <taxon>Ascomycota</taxon>
        <taxon>Pezizomycotina</taxon>
        <taxon>Dothideomycetes</taxon>
        <taxon>Dothideomycetidae</taxon>
        <taxon>Myriangiales</taxon>
        <taxon>Myriangiaceae</taxon>
        <taxon>Myriangium</taxon>
    </lineage>
</organism>
<feature type="compositionally biased region" description="Basic and acidic residues" evidence="11">
    <location>
        <begin position="113"/>
        <end position="127"/>
    </location>
</feature>
<feature type="region of interest" description="Disordered" evidence="11">
    <location>
        <begin position="72"/>
        <end position="132"/>
    </location>
</feature>
<dbReference type="GO" id="GO:0005524">
    <property type="term" value="F:ATP binding"/>
    <property type="evidence" value="ECO:0007669"/>
    <property type="project" value="UniProtKB-UniRule"/>
</dbReference>
<dbReference type="SFLD" id="SFLDS00003">
    <property type="entry name" value="Haloacid_Dehalogenase"/>
    <property type="match status" value="1"/>
</dbReference>
<keyword evidence="14" id="KW-1185">Reference proteome</keyword>
<feature type="transmembrane region" description="Helical" evidence="10">
    <location>
        <begin position="422"/>
        <end position="444"/>
    </location>
</feature>
<comment type="subcellular location">
    <subcellularLocation>
        <location evidence="1">Membrane</location>
        <topology evidence="1">Multi-pass membrane protein</topology>
    </subcellularLocation>
</comment>
<evidence type="ECO:0000256" key="11">
    <source>
        <dbReference type="SAM" id="MobiDB-lite"/>
    </source>
</evidence>
<dbReference type="InterPro" id="IPR023298">
    <property type="entry name" value="ATPase_P-typ_TM_dom_sf"/>
</dbReference>
<accession>A0A9P4MHE5</accession>
<dbReference type="Proteomes" id="UP000799439">
    <property type="component" value="Unassembled WGS sequence"/>
</dbReference>
<dbReference type="PANTHER" id="PTHR43520">
    <property type="entry name" value="ATP7, ISOFORM B"/>
    <property type="match status" value="1"/>
</dbReference>
<evidence type="ECO:0000256" key="5">
    <source>
        <dbReference type="ARBA" id="ARBA00022741"/>
    </source>
</evidence>
<keyword evidence="7" id="KW-1278">Translocase</keyword>
<evidence type="ECO:0000256" key="7">
    <source>
        <dbReference type="ARBA" id="ARBA00022967"/>
    </source>
</evidence>
<dbReference type="PRINTS" id="PR00120">
    <property type="entry name" value="HATPASE"/>
</dbReference>
<evidence type="ECO:0000313" key="14">
    <source>
        <dbReference type="Proteomes" id="UP000799439"/>
    </source>
</evidence>
<dbReference type="Gene3D" id="3.40.1110.10">
    <property type="entry name" value="Calcium-transporting ATPase, cytoplasmic domain N"/>
    <property type="match status" value="1"/>
</dbReference>
<dbReference type="InterPro" id="IPR027256">
    <property type="entry name" value="P-typ_ATPase_IB"/>
</dbReference>
<reference evidence="13" key="1">
    <citation type="journal article" date="2020" name="Stud. Mycol.">
        <title>101 Dothideomycetes genomes: a test case for predicting lifestyles and emergence of pathogens.</title>
        <authorList>
            <person name="Haridas S."/>
            <person name="Albert R."/>
            <person name="Binder M."/>
            <person name="Bloem J."/>
            <person name="Labutti K."/>
            <person name="Salamov A."/>
            <person name="Andreopoulos B."/>
            <person name="Baker S."/>
            <person name="Barry K."/>
            <person name="Bills G."/>
            <person name="Bluhm B."/>
            <person name="Cannon C."/>
            <person name="Castanera R."/>
            <person name="Culley D."/>
            <person name="Daum C."/>
            <person name="Ezra D."/>
            <person name="Gonzalez J."/>
            <person name="Henrissat B."/>
            <person name="Kuo A."/>
            <person name="Liang C."/>
            <person name="Lipzen A."/>
            <person name="Lutzoni F."/>
            <person name="Magnuson J."/>
            <person name="Mondo S."/>
            <person name="Nolan M."/>
            <person name="Ohm R."/>
            <person name="Pangilinan J."/>
            <person name="Park H.-J."/>
            <person name="Ramirez L."/>
            <person name="Alfaro M."/>
            <person name="Sun H."/>
            <person name="Tritt A."/>
            <person name="Yoshinaga Y."/>
            <person name="Zwiers L.-H."/>
            <person name="Turgeon B."/>
            <person name="Goodwin S."/>
            <person name="Spatafora J."/>
            <person name="Crous P."/>
            <person name="Grigoriev I."/>
        </authorList>
    </citation>
    <scope>NUCLEOTIDE SEQUENCE</scope>
    <source>
        <strain evidence="13">CBS 260.36</strain>
    </source>
</reference>
<keyword evidence="6 10" id="KW-0067">ATP-binding</keyword>
<dbReference type="InterPro" id="IPR008250">
    <property type="entry name" value="ATPase_P-typ_transduc_dom_A_sf"/>
</dbReference>
<dbReference type="SFLD" id="SFLDG00002">
    <property type="entry name" value="C1.7:_P-type_atpase_like"/>
    <property type="match status" value="1"/>
</dbReference>
<keyword evidence="4 10" id="KW-0479">Metal-binding</keyword>
<feature type="compositionally biased region" description="Basic and acidic residues" evidence="11">
    <location>
        <begin position="87"/>
        <end position="102"/>
    </location>
</feature>
<dbReference type="InterPro" id="IPR036163">
    <property type="entry name" value="HMA_dom_sf"/>
</dbReference>
<feature type="transmembrane region" description="Helical" evidence="10">
    <location>
        <begin position="660"/>
        <end position="682"/>
    </location>
</feature>
<dbReference type="Pfam" id="PF00403">
    <property type="entry name" value="HMA"/>
    <property type="match status" value="2"/>
</dbReference>
<comment type="caution">
    <text evidence="13">The sequence shown here is derived from an EMBL/GenBank/DDBJ whole genome shotgun (WGS) entry which is preliminary data.</text>
</comment>
<dbReference type="NCBIfam" id="TIGR01525">
    <property type="entry name" value="ATPase-IB_hvy"/>
    <property type="match status" value="1"/>
</dbReference>
<dbReference type="PRINTS" id="PR00119">
    <property type="entry name" value="CATATPASE"/>
</dbReference>
<dbReference type="Pfam" id="PF00122">
    <property type="entry name" value="E1-E2_ATPase"/>
    <property type="match status" value="1"/>
</dbReference>
<evidence type="ECO:0000256" key="4">
    <source>
        <dbReference type="ARBA" id="ARBA00022723"/>
    </source>
</evidence>
<feature type="transmembrane region" description="Helical" evidence="10">
    <location>
        <begin position="999"/>
        <end position="1021"/>
    </location>
</feature>
<dbReference type="GO" id="GO:0005507">
    <property type="term" value="F:copper ion binding"/>
    <property type="evidence" value="ECO:0007669"/>
    <property type="project" value="TreeGrafter"/>
</dbReference>
<comment type="similarity">
    <text evidence="2 10">Belongs to the cation transport ATPase (P-type) (TC 3.A.3) family. Type IB subfamily.</text>
</comment>
<dbReference type="CDD" id="cd00371">
    <property type="entry name" value="HMA"/>
    <property type="match status" value="2"/>
</dbReference>
<evidence type="ECO:0000256" key="1">
    <source>
        <dbReference type="ARBA" id="ARBA00004141"/>
    </source>
</evidence>
<keyword evidence="3 10" id="KW-0812">Transmembrane</keyword>
<dbReference type="SFLD" id="SFLDF00027">
    <property type="entry name" value="p-type_atpase"/>
    <property type="match status" value="1"/>
</dbReference>
<dbReference type="Pfam" id="PF00702">
    <property type="entry name" value="Hydrolase"/>
    <property type="match status" value="1"/>
</dbReference>
<evidence type="ECO:0000256" key="9">
    <source>
        <dbReference type="ARBA" id="ARBA00023136"/>
    </source>
</evidence>
<proteinExistence type="inferred from homology"/>
<dbReference type="InterPro" id="IPR006121">
    <property type="entry name" value="HMA_dom"/>
</dbReference>
<evidence type="ECO:0000256" key="8">
    <source>
        <dbReference type="ARBA" id="ARBA00022989"/>
    </source>
</evidence>
<dbReference type="Gene3D" id="2.70.150.10">
    <property type="entry name" value="Calcium-transporting ATPase, cytoplasmic transduction domain A"/>
    <property type="match status" value="1"/>
</dbReference>
<feature type="region of interest" description="Disordered" evidence="11">
    <location>
        <begin position="213"/>
        <end position="233"/>
    </location>
</feature>
<dbReference type="PROSITE" id="PS01047">
    <property type="entry name" value="HMA_1"/>
    <property type="match status" value="1"/>
</dbReference>
<dbReference type="AlphaFoldDB" id="A0A9P4MHE5"/>
<dbReference type="PANTHER" id="PTHR43520:SF32">
    <property type="entry name" value="COPPER RESISTANCE P-TYPE ATPASE (EUROFUNG)"/>
    <property type="match status" value="1"/>
</dbReference>
<dbReference type="SUPFAM" id="SSF55008">
    <property type="entry name" value="HMA, heavy metal-associated domain"/>
    <property type="match status" value="2"/>
</dbReference>
<gene>
    <name evidence="13" type="ORF">K461DRAFT_277957</name>
</gene>
<keyword evidence="8 10" id="KW-1133">Transmembrane helix</keyword>
<dbReference type="InterPro" id="IPR018303">
    <property type="entry name" value="ATPase_P-typ_P_site"/>
</dbReference>
<dbReference type="FunFam" id="2.70.150.10:FF:000068">
    <property type="entry name" value="Copper resistance-associated P-type ATPase"/>
    <property type="match status" value="1"/>
</dbReference>
<dbReference type="NCBIfam" id="TIGR01494">
    <property type="entry name" value="ATPase_P-type"/>
    <property type="match status" value="2"/>
</dbReference>
<dbReference type="SUPFAM" id="SSF56784">
    <property type="entry name" value="HAD-like"/>
    <property type="match status" value="1"/>
</dbReference>
<evidence type="ECO:0000256" key="2">
    <source>
        <dbReference type="ARBA" id="ARBA00006024"/>
    </source>
</evidence>
<name>A0A9P4MHE5_9PEZI</name>
<feature type="transmembrane region" description="Helical" evidence="10">
    <location>
        <begin position="334"/>
        <end position="361"/>
    </location>
</feature>
<dbReference type="SUPFAM" id="SSF81653">
    <property type="entry name" value="Calcium ATPase, transduction domain A"/>
    <property type="match status" value="1"/>
</dbReference>
<dbReference type="GO" id="GO:0016887">
    <property type="term" value="F:ATP hydrolysis activity"/>
    <property type="evidence" value="ECO:0007669"/>
    <property type="project" value="InterPro"/>
</dbReference>
<dbReference type="InterPro" id="IPR044492">
    <property type="entry name" value="P_typ_ATPase_HD_dom"/>
</dbReference>
<dbReference type="Gene3D" id="3.30.70.100">
    <property type="match status" value="2"/>
</dbReference>
<dbReference type="Gene3D" id="3.40.50.1000">
    <property type="entry name" value="HAD superfamily/HAD-like"/>
    <property type="match status" value="1"/>
</dbReference>
<keyword evidence="9 10" id="KW-0472">Membrane</keyword>
<evidence type="ECO:0000313" key="13">
    <source>
        <dbReference type="EMBL" id="KAF2153147.1"/>
    </source>
</evidence>
<evidence type="ECO:0000256" key="10">
    <source>
        <dbReference type="RuleBase" id="RU362081"/>
    </source>
</evidence>